<dbReference type="PANTHER" id="PTHR40396:SF1">
    <property type="entry name" value="ATPASE AAA-TYPE CORE DOMAIN-CONTAINING PROTEIN"/>
    <property type="match status" value="1"/>
</dbReference>
<dbReference type="InterPro" id="IPR003959">
    <property type="entry name" value="ATPase_AAA_core"/>
</dbReference>
<dbReference type="SUPFAM" id="SSF52540">
    <property type="entry name" value="P-loop containing nucleoside triphosphate hydrolases"/>
    <property type="match status" value="1"/>
</dbReference>
<comment type="caution">
    <text evidence="2">The sequence shown here is derived from an EMBL/GenBank/DDBJ whole genome shotgun (WGS) entry which is preliminary data.</text>
</comment>
<organism evidence="2 3">
    <name type="scientific">Lentisphaera araneosa HTCC2155</name>
    <dbReference type="NCBI Taxonomy" id="313628"/>
    <lineage>
        <taxon>Bacteria</taxon>
        <taxon>Pseudomonadati</taxon>
        <taxon>Lentisphaerota</taxon>
        <taxon>Lentisphaeria</taxon>
        <taxon>Lentisphaerales</taxon>
        <taxon>Lentisphaeraceae</taxon>
        <taxon>Lentisphaera</taxon>
    </lineage>
</organism>
<accession>A6DSN6</accession>
<evidence type="ECO:0000313" key="3">
    <source>
        <dbReference type="Proteomes" id="UP000004947"/>
    </source>
</evidence>
<dbReference type="OrthoDB" id="9809324at2"/>
<dbReference type="InterPro" id="IPR027417">
    <property type="entry name" value="P-loop_NTPase"/>
</dbReference>
<name>A6DSN6_9BACT</name>
<dbReference type="RefSeq" id="WP_007280845.1">
    <property type="nucleotide sequence ID" value="NZ_ABCK01000031.1"/>
</dbReference>
<dbReference type="Pfam" id="PF13304">
    <property type="entry name" value="AAA_21"/>
    <property type="match status" value="1"/>
</dbReference>
<evidence type="ECO:0000259" key="1">
    <source>
        <dbReference type="Pfam" id="PF13304"/>
    </source>
</evidence>
<proteinExistence type="predicted"/>
<dbReference type="Proteomes" id="UP000004947">
    <property type="component" value="Unassembled WGS sequence"/>
</dbReference>
<dbReference type="AlphaFoldDB" id="A6DSN6"/>
<dbReference type="EMBL" id="ABCK01000031">
    <property type="protein sequence ID" value="EDM25389.1"/>
    <property type="molecule type" value="Genomic_DNA"/>
</dbReference>
<keyword evidence="3" id="KW-1185">Reference proteome</keyword>
<reference evidence="2 3" key="1">
    <citation type="journal article" date="2010" name="J. Bacteriol.">
        <title>Genome sequence of Lentisphaera araneosa HTCC2155T, the type species of the order Lentisphaerales in the phylum Lentisphaerae.</title>
        <authorList>
            <person name="Thrash J.C."/>
            <person name="Cho J.C."/>
            <person name="Vergin K.L."/>
            <person name="Morris R.M."/>
            <person name="Giovannoni S.J."/>
        </authorList>
    </citation>
    <scope>NUCLEOTIDE SEQUENCE [LARGE SCALE GENOMIC DNA]</scope>
    <source>
        <strain evidence="2 3">HTCC2155</strain>
    </source>
</reference>
<dbReference type="PANTHER" id="PTHR40396">
    <property type="entry name" value="ATPASE-LIKE PROTEIN"/>
    <property type="match status" value="1"/>
</dbReference>
<dbReference type="STRING" id="313628.LNTAR_22125"/>
<dbReference type="eggNOG" id="COG1106">
    <property type="taxonomic scope" value="Bacteria"/>
</dbReference>
<dbReference type="GO" id="GO:0005524">
    <property type="term" value="F:ATP binding"/>
    <property type="evidence" value="ECO:0007669"/>
    <property type="project" value="InterPro"/>
</dbReference>
<protein>
    <submittedName>
        <fullName evidence="2">Abortive infection protein</fullName>
    </submittedName>
</protein>
<dbReference type="GO" id="GO:0016887">
    <property type="term" value="F:ATP hydrolysis activity"/>
    <property type="evidence" value="ECO:0007669"/>
    <property type="project" value="InterPro"/>
</dbReference>
<sequence>MIRKFTVENFYSIRDKVALNFSIPKNAPPLEAFYENCDGGRYPKVVAVFGHNASGKTNLVKALAFLKYFTTDSYLLDKDQDIPVLGFKFCEETKDATSKFELEFDAYGEIYLYTLEVKSEGIVRESLKTRLKKATIFTRIGKTIKSPIKEIAKLSDIFSVKVSLLSFCYHNDIEIAALNSPINAFLNSVSNVTSMGRDNLTSPLLDKIFSSTEKYKLNEDIKDQAVQLLSSFDLGLVDIQFKTKEVIKGDKAVVETIPFVFHEINGDRQSLFIGQESNGTQSLYVLIFDVLNTLKHGGVAVIDEIDAYLHSHMLKNFLELFYDEESNPHGAQLIFTGHADYIMSYLEKEQIILTEKDENCVTDAYFIKDIKGVRRVDNLREKYHAGAYGGIPVEA</sequence>
<dbReference type="Gene3D" id="3.40.50.300">
    <property type="entry name" value="P-loop containing nucleotide triphosphate hydrolases"/>
    <property type="match status" value="1"/>
</dbReference>
<gene>
    <name evidence="2" type="ORF">LNTAR_22125</name>
</gene>
<feature type="domain" description="ATPase AAA-type core" evidence="1">
    <location>
        <begin position="46"/>
        <end position="344"/>
    </location>
</feature>
<evidence type="ECO:0000313" key="2">
    <source>
        <dbReference type="EMBL" id="EDM25389.1"/>
    </source>
</evidence>